<name>A0A9D8PPN7_9DELT</name>
<accession>A0A9D8PPN7</accession>
<dbReference type="Proteomes" id="UP000809273">
    <property type="component" value="Unassembled WGS sequence"/>
</dbReference>
<sequence length="83" mass="9304">MAKVNCWEILQCGRSHDCPAAKVGQGEGMHGGSKRGRFCWTVAGTLCRNEVQGVYKDKIKRCVNHCEVYKKIKDEEGGDFSMH</sequence>
<proteinExistence type="predicted"/>
<protein>
    <submittedName>
        <fullName evidence="1">Uncharacterized protein</fullName>
    </submittedName>
</protein>
<comment type="caution">
    <text evidence="1">The sequence shown here is derived from an EMBL/GenBank/DDBJ whole genome shotgun (WGS) entry which is preliminary data.</text>
</comment>
<dbReference type="NCBIfam" id="NF045718">
    <property type="entry name" value="two_CW_domain"/>
    <property type="match status" value="1"/>
</dbReference>
<gene>
    <name evidence="1" type="ORF">JW984_07715</name>
</gene>
<evidence type="ECO:0000313" key="1">
    <source>
        <dbReference type="EMBL" id="MBN1573065.1"/>
    </source>
</evidence>
<organism evidence="1 2">
    <name type="scientific">Candidatus Zymogenus saltonus</name>
    <dbReference type="NCBI Taxonomy" id="2844893"/>
    <lineage>
        <taxon>Bacteria</taxon>
        <taxon>Deltaproteobacteria</taxon>
        <taxon>Candidatus Zymogenia</taxon>
        <taxon>Candidatus Zymogeniales</taxon>
        <taxon>Candidatus Zymogenaceae</taxon>
        <taxon>Candidatus Zymogenus</taxon>
    </lineage>
</organism>
<dbReference type="EMBL" id="JAFGIX010000038">
    <property type="protein sequence ID" value="MBN1573065.1"/>
    <property type="molecule type" value="Genomic_DNA"/>
</dbReference>
<reference evidence="1" key="2">
    <citation type="submission" date="2021-01" db="EMBL/GenBank/DDBJ databases">
        <authorList>
            <person name="Hahn C.R."/>
            <person name="Youssef N.H."/>
            <person name="Elshahed M."/>
        </authorList>
    </citation>
    <scope>NUCLEOTIDE SEQUENCE</scope>
    <source>
        <strain evidence="1">Zod_Metabat.24</strain>
    </source>
</reference>
<evidence type="ECO:0000313" key="2">
    <source>
        <dbReference type="Proteomes" id="UP000809273"/>
    </source>
</evidence>
<dbReference type="AlphaFoldDB" id="A0A9D8PPN7"/>
<dbReference type="InterPro" id="IPR054687">
    <property type="entry name" value="Two-CW_dom"/>
</dbReference>
<reference evidence="1" key="1">
    <citation type="journal article" date="2021" name="Environ. Microbiol.">
        <title>Genomic characterization of three novel Desulfobacterota classes expand the metabolic and phylogenetic diversity of the phylum.</title>
        <authorList>
            <person name="Murphy C.L."/>
            <person name="Biggerstaff J."/>
            <person name="Eichhorn A."/>
            <person name="Ewing E."/>
            <person name="Shahan R."/>
            <person name="Soriano D."/>
            <person name="Stewart S."/>
            <person name="VanMol K."/>
            <person name="Walker R."/>
            <person name="Walters P."/>
            <person name="Elshahed M.S."/>
            <person name="Youssef N.H."/>
        </authorList>
    </citation>
    <scope>NUCLEOTIDE SEQUENCE</scope>
    <source>
        <strain evidence="1">Zod_Metabat.24</strain>
    </source>
</reference>